<dbReference type="InterPro" id="IPR053151">
    <property type="entry name" value="RNase_H-like"/>
</dbReference>
<feature type="domain" description="RNase H type-1" evidence="1">
    <location>
        <begin position="123"/>
        <end position="201"/>
    </location>
</feature>
<comment type="caution">
    <text evidence="2">The sequence shown here is derived from an EMBL/GenBank/DDBJ whole genome shotgun (WGS) entry which is preliminary data.</text>
</comment>
<reference evidence="2 3" key="1">
    <citation type="journal article" date="2019" name="Genome Biol. Evol.">
        <title>Insights into the evolution of the New World diploid cottons (Gossypium, subgenus Houzingenia) based on genome sequencing.</title>
        <authorList>
            <person name="Grover C.E."/>
            <person name="Arick M.A. 2nd"/>
            <person name="Thrash A."/>
            <person name="Conover J.L."/>
            <person name="Sanders W.S."/>
            <person name="Peterson D.G."/>
            <person name="Frelichowski J.E."/>
            <person name="Scheffler J.A."/>
            <person name="Scheffler B.E."/>
            <person name="Wendel J.F."/>
        </authorList>
    </citation>
    <scope>NUCLEOTIDE SEQUENCE [LARGE SCALE GENOMIC DNA]</scope>
    <source>
        <strain evidence="2">27</strain>
        <tissue evidence="2">Leaf</tissue>
    </source>
</reference>
<dbReference type="Proteomes" id="UP000593561">
    <property type="component" value="Unassembled WGS sequence"/>
</dbReference>
<evidence type="ECO:0000259" key="1">
    <source>
        <dbReference type="Pfam" id="PF13456"/>
    </source>
</evidence>
<dbReference type="EMBL" id="JABFAC010249142">
    <property type="protein sequence ID" value="MBA0637780.1"/>
    <property type="molecule type" value="Genomic_DNA"/>
</dbReference>
<accession>A0A7J8THZ2</accession>
<evidence type="ECO:0000313" key="2">
    <source>
        <dbReference type="EMBL" id="MBA0637780.1"/>
    </source>
</evidence>
<evidence type="ECO:0000313" key="3">
    <source>
        <dbReference type="Proteomes" id="UP000593561"/>
    </source>
</evidence>
<dbReference type="GO" id="GO:0003676">
    <property type="term" value="F:nucleic acid binding"/>
    <property type="evidence" value="ECO:0007669"/>
    <property type="project" value="InterPro"/>
</dbReference>
<dbReference type="CDD" id="cd06222">
    <property type="entry name" value="RNase_H_like"/>
    <property type="match status" value="1"/>
</dbReference>
<dbReference type="InterPro" id="IPR044730">
    <property type="entry name" value="RNase_H-like_dom_plant"/>
</dbReference>
<proteinExistence type="predicted"/>
<organism evidence="2 3">
    <name type="scientific">Gossypium davidsonii</name>
    <name type="common">Davidson's cotton</name>
    <name type="synonym">Gossypium klotzschianum subsp. davidsonii</name>
    <dbReference type="NCBI Taxonomy" id="34287"/>
    <lineage>
        <taxon>Eukaryota</taxon>
        <taxon>Viridiplantae</taxon>
        <taxon>Streptophyta</taxon>
        <taxon>Embryophyta</taxon>
        <taxon>Tracheophyta</taxon>
        <taxon>Spermatophyta</taxon>
        <taxon>Magnoliopsida</taxon>
        <taxon>eudicotyledons</taxon>
        <taxon>Gunneridae</taxon>
        <taxon>Pentapetalae</taxon>
        <taxon>rosids</taxon>
        <taxon>malvids</taxon>
        <taxon>Malvales</taxon>
        <taxon>Malvaceae</taxon>
        <taxon>Malvoideae</taxon>
        <taxon>Gossypium</taxon>
    </lineage>
</organism>
<dbReference type="GO" id="GO:0004523">
    <property type="term" value="F:RNA-DNA hybrid ribonuclease activity"/>
    <property type="evidence" value="ECO:0007669"/>
    <property type="project" value="InterPro"/>
</dbReference>
<protein>
    <recommendedName>
        <fullName evidence="1">RNase H type-1 domain-containing protein</fullName>
    </recommendedName>
</protein>
<dbReference type="InterPro" id="IPR036397">
    <property type="entry name" value="RNaseH_sf"/>
</dbReference>
<gene>
    <name evidence="2" type="ORF">Godav_005178</name>
</gene>
<dbReference type="PANTHER" id="PTHR47723">
    <property type="entry name" value="OS05G0353850 PROTEIN"/>
    <property type="match status" value="1"/>
</dbReference>
<dbReference type="Gene3D" id="3.30.420.10">
    <property type="entry name" value="Ribonuclease H-like superfamily/Ribonuclease H"/>
    <property type="match status" value="1"/>
</dbReference>
<sequence length="224" mass="25492">DAIHILRDCSFSKEIWHLIIPTTQLRNFFSAPMVDWLTSNSQLLSSNKQSDSSWPCLFGIILWCIWKNQNLIIFKGNGLSSKDIISASYSWAKHFLYTYNEGMDLQPKQFPIRQNSGIYVVLNTDDVVHSVSGLSATGGVIRNNKGEWILGYNCCLGKCFAATVELWGLLDGLFIIQKQGYNKVIIRSDNLENVIYISESKFGGSKNALIRRYNKFWPRKKLGP</sequence>
<feature type="non-terminal residue" evidence="2">
    <location>
        <position position="1"/>
    </location>
</feature>
<name>A0A7J8THZ2_GOSDV</name>
<dbReference type="Pfam" id="PF13456">
    <property type="entry name" value="RVT_3"/>
    <property type="match status" value="1"/>
</dbReference>
<keyword evidence="3" id="KW-1185">Reference proteome</keyword>
<dbReference type="PANTHER" id="PTHR47723:SF19">
    <property type="entry name" value="POLYNUCLEOTIDYL TRANSFERASE, RIBONUCLEASE H-LIKE SUPERFAMILY PROTEIN"/>
    <property type="match status" value="1"/>
</dbReference>
<dbReference type="AlphaFoldDB" id="A0A7J8THZ2"/>
<dbReference type="InterPro" id="IPR002156">
    <property type="entry name" value="RNaseH_domain"/>
</dbReference>